<keyword evidence="4" id="KW-1185">Reference proteome</keyword>
<keyword evidence="2" id="KW-0812">Transmembrane</keyword>
<feature type="compositionally biased region" description="Low complexity" evidence="1">
    <location>
        <begin position="336"/>
        <end position="350"/>
    </location>
</feature>
<proteinExistence type="predicted"/>
<dbReference type="AlphaFoldDB" id="A0A5C3NHV4"/>
<feature type="region of interest" description="Disordered" evidence="1">
    <location>
        <begin position="609"/>
        <end position="662"/>
    </location>
</feature>
<gene>
    <name evidence="3" type="ORF">OE88DRAFT_1730683</name>
</gene>
<dbReference type="OrthoDB" id="2564696at2759"/>
<feature type="region of interest" description="Disordered" evidence="1">
    <location>
        <begin position="780"/>
        <end position="838"/>
    </location>
</feature>
<dbReference type="STRING" id="5364.A0A5C3NHV4"/>
<feature type="transmembrane region" description="Helical" evidence="2">
    <location>
        <begin position="102"/>
        <end position="128"/>
    </location>
</feature>
<sequence length="907" mass="97772">MPPALVSGTILSARSYSAPTSLTLTNDLSLNTVLAEIPLFSVGILAFAVVTFLAFTRRLHLVSAYVVASALVGFLAGILDLINLLNNVNTDSRSIQKTLQTMASVVVAREIFLSISVGLRFMFFWAFVAERPRGEGALPSPPEGERPSFMHMNSMSSDISLHSGSWDRWGMVGLVLKWSLLGVAVAIPILQMIWRIVTSMATFGPVYDADGTLEIVGSALFILKLLLNAWLAPDETRWRVLCHYIVVMVALGINLALGAANLLCFAFSETVLGRFLQAIELYVLMLYLLVSTFMRHQPTPPDYSNLRTRKPRPISDFHGLPTIAGINPRGSTFHVSPPTVSTPSSSMVVVDNGPEADNGRPQASRQSTASRVSTWLMVRSRVSLSRPRVTSGRDQDQLWDKDQSEKGYARSVTSPYPRASAWSPDGTESVMGPKQSAKWMDPVYSSVMQGSGRPGSVLDDERRAADDEPGDPVTAVTPGLIGREDVGREDVDEDVSLPDSPLQPEEDRQRTPSPRPSMAPTMPSYYGGAPERRSPSPQALPPAPSPIYGLSGTMPDKGDPAFGDTLTVEPAYQPSSDIASQRSSGISTLLRQQQELDKTIAQLRLFSPRNTMQSRYSTDTKQNTSGMESASIKSEFSLSNFPEPPWQGEEDEDAEGTPRARPVSLSEEIAINLEPPPHAAPASLAEEVPMDLKPPRMPAAIESRRQQLSFPSTTRGNSIDSTDTISAVRVNKFDSQGTQYDVTSFIGNLTVPGLGTSPTPSALSSVASGGSEELEAEIVSRRDASTSVQATMPSILSPSGRTLNSEGDLSDPPPPRNVTFAPAVAPSAYSSTPSARPNPAMFMPTGAVVEGNGPVRRKGAVGLPPRPRLLISEPRMRESANAQDISRPGAFEDPRPAPSFADTGGQF</sequence>
<feature type="compositionally biased region" description="Basic and acidic residues" evidence="1">
    <location>
        <begin position="391"/>
        <end position="408"/>
    </location>
</feature>
<feature type="compositionally biased region" description="Polar residues" evidence="1">
    <location>
        <begin position="609"/>
        <end position="640"/>
    </location>
</feature>
<feature type="region of interest" description="Disordered" evidence="1">
    <location>
        <begin position="383"/>
        <end position="568"/>
    </location>
</feature>
<keyword evidence="2" id="KW-0472">Membrane</keyword>
<feature type="compositionally biased region" description="Polar residues" evidence="1">
    <location>
        <begin position="361"/>
        <end position="371"/>
    </location>
</feature>
<protein>
    <submittedName>
        <fullName evidence="3">Uncharacterized protein</fullName>
    </submittedName>
</protein>
<evidence type="ECO:0000256" key="2">
    <source>
        <dbReference type="SAM" id="Phobius"/>
    </source>
</evidence>
<feature type="transmembrane region" description="Helical" evidence="2">
    <location>
        <begin position="214"/>
        <end position="232"/>
    </location>
</feature>
<feature type="region of interest" description="Disordered" evidence="1">
    <location>
        <begin position="336"/>
        <end position="371"/>
    </location>
</feature>
<evidence type="ECO:0000256" key="1">
    <source>
        <dbReference type="SAM" id="MobiDB-lite"/>
    </source>
</evidence>
<feature type="transmembrane region" description="Helical" evidence="2">
    <location>
        <begin position="62"/>
        <end position="82"/>
    </location>
</feature>
<feature type="transmembrane region" description="Helical" evidence="2">
    <location>
        <begin position="174"/>
        <end position="194"/>
    </location>
</feature>
<dbReference type="EMBL" id="ML213503">
    <property type="protein sequence ID" value="TFK57304.1"/>
    <property type="molecule type" value="Genomic_DNA"/>
</dbReference>
<feature type="region of interest" description="Disordered" evidence="1">
    <location>
        <begin position="853"/>
        <end position="907"/>
    </location>
</feature>
<feature type="transmembrane region" description="Helical" evidence="2">
    <location>
        <begin position="244"/>
        <end position="268"/>
    </location>
</feature>
<evidence type="ECO:0000313" key="4">
    <source>
        <dbReference type="Proteomes" id="UP000305948"/>
    </source>
</evidence>
<dbReference type="Proteomes" id="UP000305948">
    <property type="component" value="Unassembled WGS sequence"/>
</dbReference>
<feature type="compositionally biased region" description="Polar residues" evidence="1">
    <location>
        <begin position="785"/>
        <end position="807"/>
    </location>
</feature>
<reference evidence="3 4" key="1">
    <citation type="journal article" date="2019" name="Nat. Ecol. Evol.">
        <title>Megaphylogeny resolves global patterns of mushroom evolution.</title>
        <authorList>
            <person name="Varga T."/>
            <person name="Krizsan K."/>
            <person name="Foldi C."/>
            <person name="Dima B."/>
            <person name="Sanchez-Garcia M."/>
            <person name="Sanchez-Ramirez S."/>
            <person name="Szollosi G.J."/>
            <person name="Szarkandi J.G."/>
            <person name="Papp V."/>
            <person name="Albert L."/>
            <person name="Andreopoulos W."/>
            <person name="Angelini C."/>
            <person name="Antonin V."/>
            <person name="Barry K.W."/>
            <person name="Bougher N.L."/>
            <person name="Buchanan P."/>
            <person name="Buyck B."/>
            <person name="Bense V."/>
            <person name="Catcheside P."/>
            <person name="Chovatia M."/>
            <person name="Cooper J."/>
            <person name="Damon W."/>
            <person name="Desjardin D."/>
            <person name="Finy P."/>
            <person name="Geml J."/>
            <person name="Haridas S."/>
            <person name="Hughes K."/>
            <person name="Justo A."/>
            <person name="Karasinski D."/>
            <person name="Kautmanova I."/>
            <person name="Kiss B."/>
            <person name="Kocsube S."/>
            <person name="Kotiranta H."/>
            <person name="LaButti K.M."/>
            <person name="Lechner B.E."/>
            <person name="Liimatainen K."/>
            <person name="Lipzen A."/>
            <person name="Lukacs Z."/>
            <person name="Mihaltcheva S."/>
            <person name="Morgado L.N."/>
            <person name="Niskanen T."/>
            <person name="Noordeloos M.E."/>
            <person name="Ohm R.A."/>
            <person name="Ortiz-Santana B."/>
            <person name="Ovrebo C."/>
            <person name="Racz N."/>
            <person name="Riley R."/>
            <person name="Savchenko A."/>
            <person name="Shiryaev A."/>
            <person name="Soop K."/>
            <person name="Spirin V."/>
            <person name="Szebenyi C."/>
            <person name="Tomsovsky M."/>
            <person name="Tulloss R.E."/>
            <person name="Uehling J."/>
            <person name="Grigoriev I.V."/>
            <person name="Vagvolgyi C."/>
            <person name="Papp T."/>
            <person name="Martin F.M."/>
            <person name="Miettinen O."/>
            <person name="Hibbett D.S."/>
            <person name="Nagy L.G."/>
        </authorList>
    </citation>
    <scope>NUCLEOTIDE SEQUENCE [LARGE SCALE GENOMIC DNA]</scope>
    <source>
        <strain evidence="3 4">OMC1185</strain>
    </source>
</reference>
<feature type="transmembrane region" description="Helical" evidence="2">
    <location>
        <begin position="33"/>
        <end position="55"/>
    </location>
</feature>
<name>A0A5C3NHV4_9AGAM</name>
<accession>A0A5C3NHV4</accession>
<organism evidence="3 4">
    <name type="scientific">Heliocybe sulcata</name>
    <dbReference type="NCBI Taxonomy" id="5364"/>
    <lineage>
        <taxon>Eukaryota</taxon>
        <taxon>Fungi</taxon>
        <taxon>Dikarya</taxon>
        <taxon>Basidiomycota</taxon>
        <taxon>Agaricomycotina</taxon>
        <taxon>Agaricomycetes</taxon>
        <taxon>Gloeophyllales</taxon>
        <taxon>Gloeophyllaceae</taxon>
        <taxon>Heliocybe</taxon>
    </lineage>
</organism>
<keyword evidence="2" id="KW-1133">Transmembrane helix</keyword>
<evidence type="ECO:0000313" key="3">
    <source>
        <dbReference type="EMBL" id="TFK57304.1"/>
    </source>
</evidence>